<evidence type="ECO:0000256" key="1">
    <source>
        <dbReference type="SAM" id="Phobius"/>
    </source>
</evidence>
<comment type="caution">
    <text evidence="2">The sequence shown here is derived from an EMBL/GenBank/DDBJ whole genome shotgun (WGS) entry which is preliminary data.</text>
</comment>
<keyword evidence="1" id="KW-1133">Transmembrane helix</keyword>
<dbReference type="AlphaFoldDB" id="X1H788"/>
<proteinExistence type="predicted"/>
<evidence type="ECO:0000313" key="2">
    <source>
        <dbReference type="EMBL" id="GAH52930.1"/>
    </source>
</evidence>
<feature type="non-terminal residue" evidence="2">
    <location>
        <position position="1"/>
    </location>
</feature>
<accession>X1H788</accession>
<sequence>VFLIAFDVAALFSALFLAYLIRKEILLNANKEH</sequence>
<feature type="transmembrane region" description="Helical" evidence="1">
    <location>
        <begin position="6"/>
        <end position="22"/>
    </location>
</feature>
<keyword evidence="1" id="KW-0472">Membrane</keyword>
<organism evidence="2">
    <name type="scientific">marine sediment metagenome</name>
    <dbReference type="NCBI Taxonomy" id="412755"/>
    <lineage>
        <taxon>unclassified sequences</taxon>
        <taxon>metagenomes</taxon>
        <taxon>ecological metagenomes</taxon>
    </lineage>
</organism>
<gene>
    <name evidence="2" type="ORF">S03H2_38015</name>
</gene>
<dbReference type="EMBL" id="BARU01023421">
    <property type="protein sequence ID" value="GAH52930.1"/>
    <property type="molecule type" value="Genomic_DNA"/>
</dbReference>
<keyword evidence="1" id="KW-0812">Transmembrane</keyword>
<protein>
    <submittedName>
        <fullName evidence="2">Uncharacterized protein</fullName>
    </submittedName>
</protein>
<name>X1H788_9ZZZZ</name>
<reference evidence="2" key="1">
    <citation type="journal article" date="2014" name="Front. Microbiol.">
        <title>High frequency of phylogenetically diverse reductive dehalogenase-homologous genes in deep subseafloor sedimentary metagenomes.</title>
        <authorList>
            <person name="Kawai M."/>
            <person name="Futagami T."/>
            <person name="Toyoda A."/>
            <person name="Takaki Y."/>
            <person name="Nishi S."/>
            <person name="Hori S."/>
            <person name="Arai W."/>
            <person name="Tsubouchi T."/>
            <person name="Morono Y."/>
            <person name="Uchiyama I."/>
            <person name="Ito T."/>
            <person name="Fujiyama A."/>
            <person name="Inagaki F."/>
            <person name="Takami H."/>
        </authorList>
    </citation>
    <scope>NUCLEOTIDE SEQUENCE</scope>
    <source>
        <strain evidence="2">Expedition CK06-06</strain>
    </source>
</reference>